<evidence type="ECO:0000313" key="6">
    <source>
        <dbReference type="Proteomes" id="UP000230956"/>
    </source>
</evidence>
<dbReference type="PROSITE" id="PS00143">
    <property type="entry name" value="INSULINASE"/>
    <property type="match status" value="1"/>
</dbReference>
<dbReference type="GO" id="GO:0046872">
    <property type="term" value="F:metal ion binding"/>
    <property type="evidence" value="ECO:0007669"/>
    <property type="project" value="InterPro"/>
</dbReference>
<dbReference type="Gene3D" id="3.30.830.10">
    <property type="entry name" value="Metalloenzyme, LuxS/M16 peptidase-like"/>
    <property type="match status" value="2"/>
</dbReference>
<comment type="caution">
    <text evidence="5">The sequence shown here is derived from an EMBL/GenBank/DDBJ whole genome shotgun (WGS) entry which is preliminary data.</text>
</comment>
<dbReference type="GO" id="GO:0006508">
    <property type="term" value="P:proteolysis"/>
    <property type="evidence" value="ECO:0007669"/>
    <property type="project" value="InterPro"/>
</dbReference>
<dbReference type="InterPro" id="IPR001431">
    <property type="entry name" value="Pept_M16_Zn_BS"/>
</dbReference>
<feature type="domain" description="Peptidase M16 N-terminal" evidence="3">
    <location>
        <begin position="18"/>
        <end position="163"/>
    </location>
</feature>
<sequence>MSNDQFFQRTALPSGITVITERMTQVRSVAIGFWVGVGSRDETEPINGMSHFIEHLLFKGTKTRTAREISEAFDTLGGELNAFTAKEYTCYYSRLLDEHVSEGTEILADMIQNPKFAEDDINSERNVILEEINLHEDSPDERIHDLFATSLWTEHPLGKSILGHLETIKNVSRDDALGFYHQEYVPNNLIVAAAGNIDHNKMVELTRQHFNFAPGKKPARKEFTPRVEKKIDVFTKKTEQSHIVLGAEAIHAKDERRFTLSILDNILGGSMSSRLFQEIREKRGLAYSTYSYHSLYQDAGFIASYAGTAPENTEAVVKLIQEQLQDILNGGITDQELYRSKEHLKGQLVLGLESTGRRMTRLGKLAIIGGEILSLDELVERIEAVTKDGVTELAQQLFNPEKMVLTIIGPFELENLAHLVV</sequence>
<dbReference type="RefSeq" id="WP_286976929.1">
    <property type="nucleotide sequence ID" value="NZ_PFNG01000164.1"/>
</dbReference>
<dbReference type="Pfam" id="PF00675">
    <property type="entry name" value="Peptidase_M16"/>
    <property type="match status" value="1"/>
</dbReference>
<dbReference type="Pfam" id="PF05193">
    <property type="entry name" value="Peptidase_M16_C"/>
    <property type="match status" value="1"/>
</dbReference>
<feature type="domain" description="Peptidase M16 C-terminal" evidence="4">
    <location>
        <begin position="170"/>
        <end position="342"/>
    </location>
</feature>
<evidence type="ECO:0000259" key="4">
    <source>
        <dbReference type="Pfam" id="PF05193"/>
    </source>
</evidence>
<dbReference type="FunFam" id="3.30.830.10:FF:000008">
    <property type="entry name" value="Mitochondrial-processing peptidase subunit beta"/>
    <property type="match status" value="1"/>
</dbReference>
<dbReference type="Proteomes" id="UP000230956">
    <property type="component" value="Unassembled WGS sequence"/>
</dbReference>
<dbReference type="InterPro" id="IPR011765">
    <property type="entry name" value="Pept_M16_N"/>
</dbReference>
<dbReference type="SUPFAM" id="SSF63411">
    <property type="entry name" value="LuxS/MPP-like metallohydrolase"/>
    <property type="match status" value="2"/>
</dbReference>
<comment type="similarity">
    <text evidence="1 2">Belongs to the peptidase M16 family.</text>
</comment>
<proteinExistence type="inferred from homology"/>
<dbReference type="InterPro" id="IPR007863">
    <property type="entry name" value="Peptidase_M16_C"/>
</dbReference>
<evidence type="ECO:0000256" key="1">
    <source>
        <dbReference type="ARBA" id="ARBA00007261"/>
    </source>
</evidence>
<dbReference type="EMBL" id="PFNG01000164">
    <property type="protein sequence ID" value="PIZ37802.1"/>
    <property type="molecule type" value="Genomic_DNA"/>
</dbReference>
<evidence type="ECO:0000259" key="3">
    <source>
        <dbReference type="Pfam" id="PF00675"/>
    </source>
</evidence>
<dbReference type="PANTHER" id="PTHR11851:SF49">
    <property type="entry name" value="MITOCHONDRIAL-PROCESSING PEPTIDASE SUBUNIT ALPHA"/>
    <property type="match status" value="1"/>
</dbReference>
<accession>A0A2M7T7D6</accession>
<name>A0A2M7T7D6_9ACTN</name>
<evidence type="ECO:0000313" key="5">
    <source>
        <dbReference type="EMBL" id="PIZ37802.1"/>
    </source>
</evidence>
<dbReference type="GO" id="GO:0004222">
    <property type="term" value="F:metalloendopeptidase activity"/>
    <property type="evidence" value="ECO:0007669"/>
    <property type="project" value="InterPro"/>
</dbReference>
<protein>
    <submittedName>
        <fullName evidence="5">Peptidase M16</fullName>
    </submittedName>
</protein>
<dbReference type="InterPro" id="IPR050361">
    <property type="entry name" value="MPP/UQCRC_Complex"/>
</dbReference>
<dbReference type="PANTHER" id="PTHR11851">
    <property type="entry name" value="METALLOPROTEASE"/>
    <property type="match status" value="1"/>
</dbReference>
<organism evidence="5 6">
    <name type="scientific">Candidatus Aquicultor secundus</name>
    <dbReference type="NCBI Taxonomy" id="1973895"/>
    <lineage>
        <taxon>Bacteria</taxon>
        <taxon>Bacillati</taxon>
        <taxon>Actinomycetota</taxon>
        <taxon>Candidatus Aquicultoria</taxon>
        <taxon>Candidatus Aquicultorales</taxon>
        <taxon>Candidatus Aquicultoraceae</taxon>
        <taxon>Candidatus Aquicultor</taxon>
    </lineage>
</organism>
<gene>
    <name evidence="5" type="ORF">COY37_06845</name>
</gene>
<evidence type="ECO:0000256" key="2">
    <source>
        <dbReference type="RuleBase" id="RU004447"/>
    </source>
</evidence>
<dbReference type="InterPro" id="IPR011249">
    <property type="entry name" value="Metalloenz_LuxS/M16"/>
</dbReference>
<reference evidence="6" key="1">
    <citation type="submission" date="2017-09" db="EMBL/GenBank/DDBJ databases">
        <title>Depth-based differentiation of microbial function through sediment-hosted aquifers and enrichment of novel symbionts in the deep terrestrial subsurface.</title>
        <authorList>
            <person name="Probst A.J."/>
            <person name="Ladd B."/>
            <person name="Jarett J.K."/>
            <person name="Geller-Mcgrath D.E."/>
            <person name="Sieber C.M.K."/>
            <person name="Emerson J.B."/>
            <person name="Anantharaman K."/>
            <person name="Thomas B.C."/>
            <person name="Malmstrom R."/>
            <person name="Stieglmeier M."/>
            <person name="Klingl A."/>
            <person name="Woyke T."/>
            <person name="Ryan C.M."/>
            <person name="Banfield J.F."/>
        </authorList>
    </citation>
    <scope>NUCLEOTIDE SEQUENCE [LARGE SCALE GENOMIC DNA]</scope>
</reference>
<dbReference type="AlphaFoldDB" id="A0A2M7T7D6"/>